<keyword evidence="2 4" id="KW-0472">Membrane</keyword>
<feature type="chain" id="PRO_5012770698" evidence="5">
    <location>
        <begin position="22"/>
        <end position="948"/>
    </location>
</feature>
<dbReference type="RefSeq" id="WP_073064613.1">
    <property type="nucleotide sequence ID" value="NZ_FQWT01000004.1"/>
</dbReference>
<keyword evidence="9" id="KW-1185">Reference proteome</keyword>
<evidence type="ECO:0000259" key="7">
    <source>
        <dbReference type="Pfam" id="PF07715"/>
    </source>
</evidence>
<gene>
    <name evidence="8" type="ORF">SAMN05421866_3094</name>
</gene>
<keyword evidence="5" id="KW-0732">Signal</keyword>
<dbReference type="Proteomes" id="UP000184047">
    <property type="component" value="Unassembled WGS sequence"/>
</dbReference>
<dbReference type="STRING" id="421058.SAMN05421866_3094"/>
<dbReference type="InterPro" id="IPR010104">
    <property type="entry name" value="TonB_rcpt_bac"/>
</dbReference>
<name>A0A1M5TSF8_9FLAO</name>
<evidence type="ECO:0000256" key="5">
    <source>
        <dbReference type="SAM" id="SignalP"/>
    </source>
</evidence>
<dbReference type="Pfam" id="PF00593">
    <property type="entry name" value="TonB_dep_Rec_b-barrel"/>
    <property type="match status" value="1"/>
</dbReference>
<proteinExistence type="inferred from homology"/>
<dbReference type="Pfam" id="PF13715">
    <property type="entry name" value="CarbopepD_reg_2"/>
    <property type="match status" value="1"/>
</dbReference>
<dbReference type="InterPro" id="IPR037066">
    <property type="entry name" value="Plug_dom_sf"/>
</dbReference>
<reference evidence="9" key="1">
    <citation type="submission" date="2016-11" db="EMBL/GenBank/DDBJ databases">
        <authorList>
            <person name="Varghese N."/>
            <person name="Submissions S."/>
        </authorList>
    </citation>
    <scope>NUCLEOTIDE SEQUENCE [LARGE SCALE GENOMIC DNA]</scope>
    <source>
        <strain evidence="9">DSM 19055</strain>
    </source>
</reference>
<comment type="subcellular location">
    <subcellularLocation>
        <location evidence="1 4">Cell outer membrane</location>
    </subcellularLocation>
</comment>
<evidence type="ECO:0000313" key="8">
    <source>
        <dbReference type="EMBL" id="SHH53611.1"/>
    </source>
</evidence>
<dbReference type="PANTHER" id="PTHR40980:SF4">
    <property type="entry name" value="TONB-DEPENDENT RECEPTOR-LIKE BETA-BARREL DOMAIN-CONTAINING PROTEIN"/>
    <property type="match status" value="1"/>
</dbReference>
<keyword evidence="8" id="KW-0675">Receptor</keyword>
<dbReference type="EMBL" id="FQWT01000004">
    <property type="protein sequence ID" value="SHH53611.1"/>
    <property type="molecule type" value="Genomic_DNA"/>
</dbReference>
<evidence type="ECO:0000256" key="2">
    <source>
        <dbReference type="ARBA" id="ARBA00023136"/>
    </source>
</evidence>
<dbReference type="Gene3D" id="2.60.40.1120">
    <property type="entry name" value="Carboxypeptidase-like, regulatory domain"/>
    <property type="match status" value="1"/>
</dbReference>
<keyword evidence="3" id="KW-0998">Cell outer membrane</keyword>
<evidence type="ECO:0000259" key="6">
    <source>
        <dbReference type="Pfam" id="PF00593"/>
    </source>
</evidence>
<comment type="similarity">
    <text evidence="4">Belongs to the TonB-dependent receptor family.</text>
</comment>
<feature type="domain" description="TonB-dependent receptor plug" evidence="7">
    <location>
        <begin position="132"/>
        <end position="235"/>
    </location>
</feature>
<dbReference type="InterPro" id="IPR000531">
    <property type="entry name" value="Beta-barrel_TonB"/>
</dbReference>
<dbReference type="Gene3D" id="2.40.170.20">
    <property type="entry name" value="TonB-dependent receptor, beta-barrel domain"/>
    <property type="match status" value="1"/>
</dbReference>
<dbReference type="PANTHER" id="PTHR40980">
    <property type="entry name" value="PLUG DOMAIN-CONTAINING PROTEIN"/>
    <property type="match status" value="1"/>
</dbReference>
<dbReference type="AlphaFoldDB" id="A0A1M5TSF8"/>
<keyword evidence="4" id="KW-0798">TonB box</keyword>
<evidence type="ECO:0000256" key="3">
    <source>
        <dbReference type="ARBA" id="ARBA00023237"/>
    </source>
</evidence>
<feature type="signal peptide" evidence="5">
    <location>
        <begin position="1"/>
        <end position="21"/>
    </location>
</feature>
<dbReference type="InterPro" id="IPR036942">
    <property type="entry name" value="Beta-barrel_TonB_sf"/>
</dbReference>
<evidence type="ECO:0000256" key="4">
    <source>
        <dbReference type="RuleBase" id="RU003357"/>
    </source>
</evidence>
<organism evidence="8 9">
    <name type="scientific">Chryseobacterium oranimense</name>
    <dbReference type="NCBI Taxonomy" id="421058"/>
    <lineage>
        <taxon>Bacteria</taxon>
        <taxon>Pseudomonadati</taxon>
        <taxon>Bacteroidota</taxon>
        <taxon>Flavobacteriia</taxon>
        <taxon>Flavobacteriales</taxon>
        <taxon>Weeksellaceae</taxon>
        <taxon>Chryseobacterium group</taxon>
        <taxon>Chryseobacterium</taxon>
    </lineage>
</organism>
<dbReference type="SUPFAM" id="SSF49464">
    <property type="entry name" value="Carboxypeptidase regulatory domain-like"/>
    <property type="match status" value="1"/>
</dbReference>
<dbReference type="GO" id="GO:0009279">
    <property type="term" value="C:cell outer membrane"/>
    <property type="evidence" value="ECO:0007669"/>
    <property type="project" value="UniProtKB-SubCell"/>
</dbReference>
<dbReference type="InterPro" id="IPR008969">
    <property type="entry name" value="CarboxyPept-like_regulatory"/>
</dbReference>
<accession>A0A1M5TSF8</accession>
<evidence type="ECO:0000313" key="9">
    <source>
        <dbReference type="Proteomes" id="UP000184047"/>
    </source>
</evidence>
<dbReference type="NCBIfam" id="TIGR01782">
    <property type="entry name" value="TonB-Xanth-Caul"/>
    <property type="match status" value="1"/>
</dbReference>
<dbReference type="Gene3D" id="2.170.130.10">
    <property type="entry name" value="TonB-dependent receptor, plug domain"/>
    <property type="match status" value="1"/>
</dbReference>
<dbReference type="OrthoDB" id="8727862at2"/>
<dbReference type="SUPFAM" id="SSF56935">
    <property type="entry name" value="Porins"/>
    <property type="match status" value="1"/>
</dbReference>
<evidence type="ECO:0000256" key="1">
    <source>
        <dbReference type="ARBA" id="ARBA00004442"/>
    </source>
</evidence>
<dbReference type="InterPro" id="IPR012910">
    <property type="entry name" value="Plug_dom"/>
</dbReference>
<dbReference type="Pfam" id="PF07715">
    <property type="entry name" value="Plug"/>
    <property type="match status" value="1"/>
</dbReference>
<feature type="domain" description="TonB-dependent receptor-like beta-barrel" evidence="6">
    <location>
        <begin position="442"/>
        <end position="915"/>
    </location>
</feature>
<protein>
    <submittedName>
        <fullName evidence="8">TonB-dependent receptor</fullName>
    </submittedName>
</protein>
<sequence>MKKLTSTLAVALFFVSIQSYAQIQVSGKIEDSQGKLPQAKVLTHDKKTFVLTDNQGNFSITIPEGSASIIVSYEGYTDKTIDIDASANSKVADLGVIVLENREQTKSIEGVVITSAYKPSQARALNIKKNSETISDVLASDAIGKLPDRNAAEAIQRLPAVTIERDMGEGRFAAVRGTPIQWSSSTLNGNRMPSASGDYANRGLQMDIFPSELIQFVKLSKTLTPDMDGDAIGGTIDFITKTAVNKETLSVNVAGGFVNQSKSPSYNASVVYGNKITDKLRFITSAVIWNRDTGIDNFQMVYDFNNKDRIKSFAINQLQIRDYIAQRRTLGFNGALDYQVNKNNKLYFKGLYSQYIDGQNVRETYFNFNTKNVQLQARHSDYVTDLYSFDLGGEHKLSDKLKLDWSLVKARSSFEFNSPKNLSKEERGYPIVLFRQNMTYGNLSGNGLKYLAMDSPDGIGDASDLVLPHNLSALDPAQIYLYQTIISRNKNSERDYRGQFNFSYRLNDKINLKAGGKLVDKDKNFVSSVYVWMPSKLMGIPGSAPLVYLNQLQTEDFAYHGGFLNPLGQPYNNVIINQINNGQIDQMYTPEFMAANTMFNVQGANTASNLAASYSGKENVYSAYVMGNFRLTEKLTMIGGFRNEYNVTNFKGNSVVIKGNTTVAEPVEKENTYNAFLPMVNMKYNLDENTILRASYTRSFARPDFSDLNPGLQINDALQTITEGNAGLKPTYANSFDLMFEKYFSNLGIISVGSFYKSLNSIIYQDQTTEQRNGLVYLKSSPRNLEKGWLFGLEANFSKRFTELPGFLQHFGFEGNYTFVDSKTEIPVYSGTSVEKIETTLPKQAKHIFNASIFYETDKLMLRLAGNYKGKYLNAIRSLAGPDHYQWFDKNFTLDATASYALSKKIRLFAELNNLFNEPNRFYHGKQDRTESVSYTGFRGQMGVSLNF</sequence>